<comment type="caution">
    <text evidence="1">The sequence shown here is derived from an EMBL/GenBank/DDBJ whole genome shotgun (WGS) entry which is preliminary data.</text>
</comment>
<proteinExistence type="predicted"/>
<accession>A0A6A4SJ98</accession>
<evidence type="ECO:0000313" key="1">
    <source>
        <dbReference type="EMBL" id="KAF0031201.1"/>
    </source>
</evidence>
<name>A0A6A4SJ98_SCOMX</name>
<sequence length="110" mass="12498">MDVPTFATTVGYEFNELTQMSYSRTEQQQKQLSFDRRGFRGLALKYLSSCGIADVDATESVKVIRCVKQLYALLKDERVERIQRNVLGFFILASSFSLDTLLTRSCGRLG</sequence>
<dbReference type="Proteomes" id="UP000438429">
    <property type="component" value="Unassembled WGS sequence"/>
</dbReference>
<dbReference type="EMBL" id="VEVO01000014">
    <property type="protein sequence ID" value="KAF0031201.1"/>
    <property type="molecule type" value="Genomic_DNA"/>
</dbReference>
<protein>
    <submittedName>
        <fullName evidence="1">Uncharacterized protein</fullName>
    </submittedName>
</protein>
<organism evidence="1 2">
    <name type="scientific">Scophthalmus maximus</name>
    <name type="common">Turbot</name>
    <name type="synonym">Psetta maxima</name>
    <dbReference type="NCBI Taxonomy" id="52904"/>
    <lineage>
        <taxon>Eukaryota</taxon>
        <taxon>Metazoa</taxon>
        <taxon>Chordata</taxon>
        <taxon>Craniata</taxon>
        <taxon>Vertebrata</taxon>
        <taxon>Euteleostomi</taxon>
        <taxon>Actinopterygii</taxon>
        <taxon>Neopterygii</taxon>
        <taxon>Teleostei</taxon>
        <taxon>Neoteleostei</taxon>
        <taxon>Acanthomorphata</taxon>
        <taxon>Carangaria</taxon>
        <taxon>Pleuronectiformes</taxon>
        <taxon>Pleuronectoidei</taxon>
        <taxon>Scophthalmidae</taxon>
        <taxon>Scophthalmus</taxon>
    </lineage>
</organism>
<evidence type="ECO:0000313" key="2">
    <source>
        <dbReference type="Proteomes" id="UP000438429"/>
    </source>
</evidence>
<reference evidence="1 2" key="1">
    <citation type="submission" date="2019-06" db="EMBL/GenBank/DDBJ databases">
        <title>Draft genomes of female and male turbot (Scophthalmus maximus).</title>
        <authorList>
            <person name="Xu H."/>
            <person name="Xu X.-W."/>
            <person name="Shao C."/>
            <person name="Chen S."/>
        </authorList>
    </citation>
    <scope>NUCLEOTIDE SEQUENCE [LARGE SCALE GENOMIC DNA]</scope>
    <source>
        <strain evidence="1">Ysfricsl-2016a</strain>
        <tissue evidence="1">Blood</tissue>
    </source>
</reference>
<dbReference type="AlphaFoldDB" id="A0A6A4SJ98"/>
<gene>
    <name evidence="1" type="ORF">F2P81_015756</name>
</gene>